<keyword evidence="3" id="KW-1185">Reference proteome</keyword>
<feature type="compositionally biased region" description="Basic and acidic residues" evidence="1">
    <location>
        <begin position="1"/>
        <end position="26"/>
    </location>
</feature>
<dbReference type="EMBL" id="JAHRIQ010093477">
    <property type="protein sequence ID" value="MEQ2251419.1"/>
    <property type="molecule type" value="Genomic_DNA"/>
</dbReference>
<proteinExistence type="predicted"/>
<comment type="caution">
    <text evidence="2">The sequence shown here is derived from an EMBL/GenBank/DDBJ whole genome shotgun (WGS) entry which is preliminary data.</text>
</comment>
<name>A0ABV0V220_9TELE</name>
<feature type="region of interest" description="Disordered" evidence="1">
    <location>
        <begin position="1"/>
        <end position="51"/>
    </location>
</feature>
<feature type="compositionally biased region" description="Low complexity" evidence="1">
    <location>
        <begin position="35"/>
        <end position="50"/>
    </location>
</feature>
<gene>
    <name evidence="2" type="ORF">ILYODFUR_010771</name>
</gene>
<reference evidence="2 3" key="1">
    <citation type="submission" date="2021-06" db="EMBL/GenBank/DDBJ databases">
        <authorList>
            <person name="Palmer J.M."/>
        </authorList>
    </citation>
    <scope>NUCLEOTIDE SEQUENCE [LARGE SCALE GENOMIC DNA]</scope>
    <source>
        <strain evidence="3">if_2019</strain>
        <tissue evidence="2">Muscle</tissue>
    </source>
</reference>
<evidence type="ECO:0000313" key="3">
    <source>
        <dbReference type="Proteomes" id="UP001482620"/>
    </source>
</evidence>
<dbReference type="Proteomes" id="UP001482620">
    <property type="component" value="Unassembled WGS sequence"/>
</dbReference>
<evidence type="ECO:0000256" key="1">
    <source>
        <dbReference type="SAM" id="MobiDB-lite"/>
    </source>
</evidence>
<protein>
    <submittedName>
        <fullName evidence="2">Uncharacterized protein</fullName>
    </submittedName>
</protein>
<accession>A0ABV0V220</accession>
<sequence length="116" mass="12925">MKREEREGHRHTDTDTHNTHTPKETSHSSLRPHSVDVSTLSSSSSSSSVSHRGLLLCDISLRTAPVASCDCIVLCMDKDTQTKESYRCQPASQEVWHRGRVLFVAGGGWVTLFLKM</sequence>
<evidence type="ECO:0000313" key="2">
    <source>
        <dbReference type="EMBL" id="MEQ2251419.1"/>
    </source>
</evidence>
<organism evidence="2 3">
    <name type="scientific">Ilyodon furcidens</name>
    <name type="common">goldbreast splitfin</name>
    <dbReference type="NCBI Taxonomy" id="33524"/>
    <lineage>
        <taxon>Eukaryota</taxon>
        <taxon>Metazoa</taxon>
        <taxon>Chordata</taxon>
        <taxon>Craniata</taxon>
        <taxon>Vertebrata</taxon>
        <taxon>Euteleostomi</taxon>
        <taxon>Actinopterygii</taxon>
        <taxon>Neopterygii</taxon>
        <taxon>Teleostei</taxon>
        <taxon>Neoteleostei</taxon>
        <taxon>Acanthomorphata</taxon>
        <taxon>Ovalentaria</taxon>
        <taxon>Atherinomorphae</taxon>
        <taxon>Cyprinodontiformes</taxon>
        <taxon>Goodeidae</taxon>
        <taxon>Ilyodon</taxon>
    </lineage>
</organism>